<dbReference type="GO" id="GO:0016791">
    <property type="term" value="F:phosphatase activity"/>
    <property type="evidence" value="ECO:0007669"/>
    <property type="project" value="TreeGrafter"/>
</dbReference>
<feature type="active site" description="Tele-phosphohistidine intermediate" evidence="1">
    <location>
        <position position="14"/>
    </location>
</feature>
<feature type="binding site" evidence="2">
    <location>
        <position position="63"/>
    </location>
    <ligand>
        <name>substrate</name>
    </ligand>
</feature>
<dbReference type="SUPFAM" id="SSF53254">
    <property type="entry name" value="Phosphoglycerate mutase-like"/>
    <property type="match status" value="1"/>
</dbReference>
<evidence type="ECO:0000313" key="4">
    <source>
        <dbReference type="Proteomes" id="UP001139353"/>
    </source>
</evidence>
<dbReference type="CDD" id="cd07067">
    <property type="entry name" value="HP_PGM_like"/>
    <property type="match status" value="1"/>
</dbReference>
<dbReference type="Gene3D" id="3.40.50.1240">
    <property type="entry name" value="Phosphoglycerate mutase-like"/>
    <property type="match status" value="1"/>
</dbReference>
<dbReference type="Pfam" id="PF00300">
    <property type="entry name" value="His_Phos_1"/>
    <property type="match status" value="1"/>
</dbReference>
<dbReference type="SMART" id="SM00855">
    <property type="entry name" value="PGAM"/>
    <property type="match status" value="1"/>
</dbReference>
<dbReference type="AlphaFoldDB" id="A0A9X1YLP6"/>
<gene>
    <name evidence="3" type="ORF">LPC04_18770</name>
</gene>
<feature type="active site" description="Proton donor/acceptor" evidence="1">
    <location>
        <position position="87"/>
    </location>
</feature>
<organism evidence="3 4">
    <name type="scientific">Scleromatobacter humisilvae</name>
    <dbReference type="NCBI Taxonomy" id="2897159"/>
    <lineage>
        <taxon>Bacteria</taxon>
        <taxon>Pseudomonadati</taxon>
        <taxon>Pseudomonadota</taxon>
        <taxon>Betaproteobacteria</taxon>
        <taxon>Burkholderiales</taxon>
        <taxon>Sphaerotilaceae</taxon>
        <taxon>Scleromatobacter</taxon>
    </lineage>
</organism>
<keyword evidence="4" id="KW-1185">Reference proteome</keyword>
<dbReference type="PANTHER" id="PTHR48100">
    <property type="entry name" value="BROAD-SPECIFICITY PHOSPHATASE YOR283W-RELATED"/>
    <property type="match status" value="1"/>
</dbReference>
<reference evidence="3" key="1">
    <citation type="submission" date="2021-11" db="EMBL/GenBank/DDBJ databases">
        <title>BS-T2-15 a new species belonging to the Comamonadaceae family isolated from the soil of a French oak forest.</title>
        <authorList>
            <person name="Mieszkin S."/>
            <person name="Alain K."/>
        </authorList>
    </citation>
    <scope>NUCLEOTIDE SEQUENCE</scope>
    <source>
        <strain evidence="3">BS-T2-15</strain>
    </source>
</reference>
<comment type="caution">
    <text evidence="3">The sequence shown here is derived from an EMBL/GenBank/DDBJ whole genome shotgun (WGS) entry which is preliminary data.</text>
</comment>
<dbReference type="GO" id="GO:0005737">
    <property type="term" value="C:cytoplasm"/>
    <property type="evidence" value="ECO:0007669"/>
    <property type="project" value="TreeGrafter"/>
</dbReference>
<dbReference type="InterPro" id="IPR050275">
    <property type="entry name" value="PGM_Phosphatase"/>
</dbReference>
<proteinExistence type="predicted"/>
<dbReference type="RefSeq" id="WP_275683786.1">
    <property type="nucleotide sequence ID" value="NZ_JAJLJH010000005.1"/>
</dbReference>
<accession>A0A9X1YLP6</accession>
<evidence type="ECO:0000313" key="3">
    <source>
        <dbReference type="EMBL" id="MCK9687750.1"/>
    </source>
</evidence>
<protein>
    <submittedName>
        <fullName evidence="3">Histidine phosphatase family protein</fullName>
    </submittedName>
</protein>
<evidence type="ECO:0000256" key="2">
    <source>
        <dbReference type="PIRSR" id="PIRSR613078-2"/>
    </source>
</evidence>
<sequence length="233" mass="25575">MSHGEATRLIAVRHGETAWNVEARLQGQLDIPLNERGLEQARRTAHWLAEDCPDVVVSSDLARAQATAQAIASFNRIPLELDAGLRERSFGGFQGMTHTEVSERWPELSARWKSRDPEFAPGMNGDGESLTAFYARCIEATLRIAERHEGKTVVLVAHGGVMDCLYRAATRVPLDAPRIWQLDNAAINRLLHTSSGLTMVGWNDTSHLDLNAPTLDESADKMPVAAALAARTD</sequence>
<dbReference type="InterPro" id="IPR029033">
    <property type="entry name" value="His_PPase_superfam"/>
</dbReference>
<name>A0A9X1YLP6_9BURK</name>
<feature type="binding site" evidence="2">
    <location>
        <begin position="13"/>
        <end position="20"/>
    </location>
    <ligand>
        <name>substrate</name>
    </ligand>
</feature>
<dbReference type="PANTHER" id="PTHR48100:SF59">
    <property type="entry name" value="ADENOSYLCOBALAMIN_ALPHA-RIBAZOLE PHOSPHATASE"/>
    <property type="match status" value="1"/>
</dbReference>
<dbReference type="EMBL" id="JAJLJH010000005">
    <property type="protein sequence ID" value="MCK9687750.1"/>
    <property type="molecule type" value="Genomic_DNA"/>
</dbReference>
<dbReference type="InterPro" id="IPR013078">
    <property type="entry name" value="His_Pase_superF_clade-1"/>
</dbReference>
<dbReference type="Proteomes" id="UP001139353">
    <property type="component" value="Unassembled WGS sequence"/>
</dbReference>
<evidence type="ECO:0000256" key="1">
    <source>
        <dbReference type="PIRSR" id="PIRSR613078-1"/>
    </source>
</evidence>